<evidence type="ECO:0000313" key="2">
    <source>
        <dbReference type="Proteomes" id="UP000790377"/>
    </source>
</evidence>
<name>A0ACB8AJA6_9AGAM</name>
<keyword evidence="2" id="KW-1185">Reference proteome</keyword>
<accession>A0ACB8AJA6</accession>
<dbReference type="EMBL" id="MU267639">
    <property type="protein sequence ID" value="KAH7913009.1"/>
    <property type="molecule type" value="Genomic_DNA"/>
</dbReference>
<reference evidence="1" key="1">
    <citation type="journal article" date="2021" name="New Phytol.">
        <title>Evolutionary innovations through gain and loss of genes in the ectomycorrhizal Boletales.</title>
        <authorList>
            <person name="Wu G."/>
            <person name="Miyauchi S."/>
            <person name="Morin E."/>
            <person name="Kuo A."/>
            <person name="Drula E."/>
            <person name="Varga T."/>
            <person name="Kohler A."/>
            <person name="Feng B."/>
            <person name="Cao Y."/>
            <person name="Lipzen A."/>
            <person name="Daum C."/>
            <person name="Hundley H."/>
            <person name="Pangilinan J."/>
            <person name="Johnson J."/>
            <person name="Barry K."/>
            <person name="LaButti K."/>
            <person name="Ng V."/>
            <person name="Ahrendt S."/>
            <person name="Min B."/>
            <person name="Choi I.G."/>
            <person name="Park H."/>
            <person name="Plett J.M."/>
            <person name="Magnuson J."/>
            <person name="Spatafora J.W."/>
            <person name="Nagy L.G."/>
            <person name="Henrissat B."/>
            <person name="Grigoriev I.V."/>
            <person name="Yang Z.L."/>
            <person name="Xu J."/>
            <person name="Martin F.M."/>
        </authorList>
    </citation>
    <scope>NUCLEOTIDE SEQUENCE</scope>
    <source>
        <strain evidence="1">ATCC 28755</strain>
    </source>
</reference>
<protein>
    <submittedName>
        <fullName evidence="1">Uncharacterized protein</fullName>
    </submittedName>
</protein>
<gene>
    <name evidence="1" type="ORF">BJ138DRAFT_1059946</name>
</gene>
<dbReference type="Proteomes" id="UP000790377">
    <property type="component" value="Unassembled WGS sequence"/>
</dbReference>
<comment type="caution">
    <text evidence="1">The sequence shown here is derived from an EMBL/GenBank/DDBJ whole genome shotgun (WGS) entry which is preliminary data.</text>
</comment>
<proteinExistence type="predicted"/>
<sequence length="775" mass="85383">MDLVNQSQGNILVDNHGYPLNIFIQVDGLNHRRKLLRTLREAGALVNPVAANAQILLIDSSTKEGRQILRGHNADSQKIVLEYTWVHKCLEVGRPLFEQENWGGALAADDGLQLDNNEDDEVEQLVSNPLPTPRVTPPGLTTHRSTNSPALLPAANHAPVAQHVPAPPHSQMQITPRAIPQNTITPQLSLFPQLPQPSTSSMPPPYLSQQVMSSSQALPLMNGANGMNGQWEAQQNQYSVMMTFLDVMRHQNLNLMNLHAWSGHSTPAQPPPPMPSQMQPAPTYPAQAPTFLHQGSSHEALPSDDMDSEAEFNLHMNVHSEFDQSQPVLRQRSPSRSPSTVMPPPTKRKRPRPTQSTPTIKPSRKGKERAVSPVPSEASVAISEASASVSSHPESAIQPSTPPARVRTILHQKPSGQIFTTDSGEPLCFFVQVDLQGRHGVVSAIKKNKGRIVNNVNEADYTILSSRSTTFPGLLREAQSVDKLVIQAAFVSDCVAEGALLDETDYALDAVPQTRNAPRSQPQMSMKKPTRVKNTKKAPQSRGSKKPETNGSSSPSKEGGSSFNGRRSPSPPPPDTRVTTTGGKYLFTDAEVDYFGQYAKFLLDQDPTISATAIGNRIYKKMSHHPLSSWQKQISGKLKFQLEKLRKKANIAKRKAMSMQPLPQPPPQKQQQSLPLQLEEDRVDPGSSKKPRLNPSPEALIKLGEIDPEDFDVICHFFAEGGGDDDDNDRVWANLAAYRPCRSAVSWPEFYKTHTDQVFRRIQELYNEKQTGAGP</sequence>
<evidence type="ECO:0000313" key="1">
    <source>
        <dbReference type="EMBL" id="KAH7913009.1"/>
    </source>
</evidence>
<organism evidence="1 2">
    <name type="scientific">Hygrophoropsis aurantiaca</name>
    <dbReference type="NCBI Taxonomy" id="72124"/>
    <lineage>
        <taxon>Eukaryota</taxon>
        <taxon>Fungi</taxon>
        <taxon>Dikarya</taxon>
        <taxon>Basidiomycota</taxon>
        <taxon>Agaricomycotina</taxon>
        <taxon>Agaricomycetes</taxon>
        <taxon>Agaricomycetidae</taxon>
        <taxon>Boletales</taxon>
        <taxon>Coniophorineae</taxon>
        <taxon>Hygrophoropsidaceae</taxon>
        <taxon>Hygrophoropsis</taxon>
    </lineage>
</organism>